<name>A0A2K4ZLC3_9FIRM</name>
<proteinExistence type="predicted"/>
<dbReference type="AlphaFoldDB" id="A0A2K4ZLC3"/>
<dbReference type="Pfam" id="PF14207">
    <property type="entry name" value="DpnD-PcfM"/>
    <property type="match status" value="1"/>
</dbReference>
<reference evidence="2 3" key="1">
    <citation type="submission" date="2018-01" db="EMBL/GenBank/DDBJ databases">
        <authorList>
            <person name="Gaut B.S."/>
            <person name="Morton B.R."/>
            <person name="Clegg M.T."/>
            <person name="Duvall M.R."/>
        </authorList>
    </citation>
    <scope>NUCLEOTIDE SEQUENCE [LARGE SCALE GENOMIC DNA]</scope>
    <source>
        <strain evidence="2">GP69</strain>
    </source>
</reference>
<protein>
    <recommendedName>
        <fullName evidence="1">DpnD/PcfM-like C-terminal domain-containing protein</fullName>
    </recommendedName>
</protein>
<gene>
    <name evidence="2" type="ORF">AMURIS_03976</name>
</gene>
<evidence type="ECO:0000313" key="3">
    <source>
        <dbReference type="Proteomes" id="UP000236311"/>
    </source>
</evidence>
<dbReference type="InterPro" id="IPR025575">
    <property type="entry name" value="DpnD/PcfM_C"/>
</dbReference>
<sequence>MKTYDVTITETLQMTVPIEAESLAEAEQTAEDNWNRSQYILDADHFVGADFKAKECVRDKGIGR</sequence>
<organism evidence="2 3">
    <name type="scientific">Acetatifactor muris</name>
    <dbReference type="NCBI Taxonomy" id="879566"/>
    <lineage>
        <taxon>Bacteria</taxon>
        <taxon>Bacillati</taxon>
        <taxon>Bacillota</taxon>
        <taxon>Clostridia</taxon>
        <taxon>Lachnospirales</taxon>
        <taxon>Lachnospiraceae</taxon>
        <taxon>Acetatifactor</taxon>
    </lineage>
</organism>
<dbReference type="Proteomes" id="UP000236311">
    <property type="component" value="Unassembled WGS sequence"/>
</dbReference>
<accession>A0A2K4ZLC3</accession>
<dbReference type="EMBL" id="OFSM01000023">
    <property type="protein sequence ID" value="SOY31240.1"/>
    <property type="molecule type" value="Genomic_DNA"/>
</dbReference>
<evidence type="ECO:0000259" key="1">
    <source>
        <dbReference type="Pfam" id="PF14207"/>
    </source>
</evidence>
<dbReference type="RefSeq" id="WP_103241244.1">
    <property type="nucleotide sequence ID" value="NZ_JANJZD010000021.1"/>
</dbReference>
<dbReference type="OrthoDB" id="9813511at2"/>
<feature type="domain" description="DpnD/PcfM-like C-terminal" evidence="1">
    <location>
        <begin position="4"/>
        <end position="46"/>
    </location>
</feature>
<evidence type="ECO:0000313" key="2">
    <source>
        <dbReference type="EMBL" id="SOY31240.1"/>
    </source>
</evidence>
<keyword evidence="3" id="KW-1185">Reference proteome</keyword>